<evidence type="ECO:0000256" key="1">
    <source>
        <dbReference type="PROSITE-ProRule" id="PRU00703"/>
    </source>
</evidence>
<dbReference type="SUPFAM" id="SSF54631">
    <property type="entry name" value="CBS-domain pair"/>
    <property type="match status" value="1"/>
</dbReference>
<reference evidence="3 4" key="1">
    <citation type="submission" date="2017-01" db="EMBL/GenBank/DDBJ databases">
        <title>Novel large sulfur bacteria in the metagenomes of groundwater-fed chemosynthetic microbial mats in the Lake Huron basin.</title>
        <authorList>
            <person name="Sharrar A.M."/>
            <person name="Flood B.E."/>
            <person name="Bailey J.V."/>
            <person name="Jones D.S."/>
            <person name="Biddanda B."/>
            <person name="Ruberg S.A."/>
            <person name="Marcus D.N."/>
            <person name="Dick G.J."/>
        </authorList>
    </citation>
    <scope>NUCLEOTIDE SEQUENCE [LARGE SCALE GENOMIC DNA]</scope>
    <source>
        <strain evidence="3">A7</strain>
    </source>
</reference>
<dbReference type="CDD" id="cd04640">
    <property type="entry name" value="CBS_pair_proteobact"/>
    <property type="match status" value="1"/>
</dbReference>
<dbReference type="SMART" id="SM00116">
    <property type="entry name" value="CBS"/>
    <property type="match status" value="2"/>
</dbReference>
<evidence type="ECO:0000259" key="2">
    <source>
        <dbReference type="PROSITE" id="PS51371"/>
    </source>
</evidence>
<dbReference type="PROSITE" id="PS51371">
    <property type="entry name" value="CBS"/>
    <property type="match status" value="1"/>
</dbReference>
<dbReference type="InterPro" id="IPR000644">
    <property type="entry name" value="CBS_dom"/>
</dbReference>
<dbReference type="AlphaFoldDB" id="A0A1W9KYE8"/>
<gene>
    <name evidence="3" type="ORF">BWK72_00450</name>
</gene>
<dbReference type="InterPro" id="IPR046342">
    <property type="entry name" value="CBS_dom_sf"/>
</dbReference>
<evidence type="ECO:0000313" key="3">
    <source>
        <dbReference type="EMBL" id="OQW89762.1"/>
    </source>
</evidence>
<evidence type="ECO:0000313" key="4">
    <source>
        <dbReference type="Proteomes" id="UP000192505"/>
    </source>
</evidence>
<feature type="domain" description="CBS" evidence="2">
    <location>
        <begin position="41"/>
        <end position="106"/>
    </location>
</feature>
<sequence length="200" mass="21497">MIEDASHKPLPKTAISATGCHLLDAFNPPAVKIDSPAIQVMTDLSQVPVATITASATLDDANRSMIARGVRLLLVVDDSHRQVAGLMTSVDILGEKPVLAAQRREVRRQELRVADVMVPVDRMDAMHIEDVKKARVGHIVATLKADGRAHAIVVGQDAQGKQQLVGIFSASQIARQLGVQIHTHEMARTFAEIEAVIAGV</sequence>
<keyword evidence="1" id="KW-0129">CBS domain</keyword>
<dbReference type="Pfam" id="PF00571">
    <property type="entry name" value="CBS"/>
    <property type="match status" value="1"/>
</dbReference>
<dbReference type="Proteomes" id="UP000192505">
    <property type="component" value="Unassembled WGS sequence"/>
</dbReference>
<proteinExistence type="predicted"/>
<accession>A0A1W9KYE8</accession>
<organism evidence="3 4">
    <name type="scientific">Rhodoferax ferrireducens</name>
    <dbReference type="NCBI Taxonomy" id="192843"/>
    <lineage>
        <taxon>Bacteria</taxon>
        <taxon>Pseudomonadati</taxon>
        <taxon>Pseudomonadota</taxon>
        <taxon>Betaproteobacteria</taxon>
        <taxon>Burkholderiales</taxon>
        <taxon>Comamonadaceae</taxon>
        <taxon>Rhodoferax</taxon>
    </lineage>
</organism>
<comment type="caution">
    <text evidence="3">The sequence shown here is derived from an EMBL/GenBank/DDBJ whole genome shotgun (WGS) entry which is preliminary data.</text>
</comment>
<dbReference type="Gene3D" id="3.10.580.10">
    <property type="entry name" value="CBS-domain"/>
    <property type="match status" value="1"/>
</dbReference>
<protein>
    <recommendedName>
        <fullName evidence="2">CBS domain-containing protein</fullName>
    </recommendedName>
</protein>
<dbReference type="EMBL" id="MTEI01000001">
    <property type="protein sequence ID" value="OQW89762.1"/>
    <property type="molecule type" value="Genomic_DNA"/>
</dbReference>
<name>A0A1W9KYE8_9BURK</name>